<dbReference type="EMBL" id="CM039430">
    <property type="protein sequence ID" value="KAI4346257.1"/>
    <property type="molecule type" value="Genomic_DNA"/>
</dbReference>
<name>A0ACB9PBS3_BAUVA</name>
<gene>
    <name evidence="1" type="ORF">L6164_013324</name>
</gene>
<keyword evidence="2" id="KW-1185">Reference proteome</keyword>
<reference evidence="1 2" key="1">
    <citation type="journal article" date="2022" name="DNA Res.">
        <title>Chromosomal-level genome assembly of the orchid tree Bauhinia variegata (Leguminosae; Cercidoideae) supports the allotetraploid origin hypothesis of Bauhinia.</title>
        <authorList>
            <person name="Zhong Y."/>
            <person name="Chen Y."/>
            <person name="Zheng D."/>
            <person name="Pang J."/>
            <person name="Liu Y."/>
            <person name="Luo S."/>
            <person name="Meng S."/>
            <person name="Qian L."/>
            <person name="Wei D."/>
            <person name="Dai S."/>
            <person name="Zhou R."/>
        </authorList>
    </citation>
    <scope>NUCLEOTIDE SEQUENCE [LARGE SCALE GENOMIC DNA]</scope>
    <source>
        <strain evidence="1">BV-YZ2020</strain>
    </source>
</reference>
<protein>
    <submittedName>
        <fullName evidence="1">Uncharacterized protein</fullName>
    </submittedName>
</protein>
<sequence>MDTWGPYSQADLHGNHYYLSIIDDFTRVTWTYLLRTKSQVPATFIAFYNFISQHFHTSISSIRTDNGTEFFPLSTFLTNKGILHQKSCAYTPQQNGLVERKHQHLLTIARSLLFQASLPLHFWGDAILTATYLVNRLPTPLLHNQSPFEKLFSKPPSYSHLRVFGSLAFALNKSPHKHKFAPRSSPCVFIGYLVGIKGYKLYDIATKKIIITRDIHWFEHIFPFSSCTNDSSFFSAPEIPSDSSPLPFNAPISTFDNPPHSPLIDHGHPEPVDTTIFDHNSPLPNTHNLSPTVSSHSYPPNSASPLLSPSPPIIHPSSRPARRARLLAHLKDYYVDLPSSHANSSTQHPLSNILKRFSSEWISTFGFLNWLQTGYRHTLELYNFIFDVLGKSKKFDLVWKLIEEICQLDDGIVTFDTMTKVSVVSRKRTRRREKLVALRVSEALISSSCSKEPRGHHILLCFALRFHTRVLSELLDIKEGG</sequence>
<organism evidence="1 2">
    <name type="scientific">Bauhinia variegata</name>
    <name type="common">Purple orchid tree</name>
    <name type="synonym">Phanera variegata</name>
    <dbReference type="NCBI Taxonomy" id="167791"/>
    <lineage>
        <taxon>Eukaryota</taxon>
        <taxon>Viridiplantae</taxon>
        <taxon>Streptophyta</taxon>
        <taxon>Embryophyta</taxon>
        <taxon>Tracheophyta</taxon>
        <taxon>Spermatophyta</taxon>
        <taxon>Magnoliopsida</taxon>
        <taxon>eudicotyledons</taxon>
        <taxon>Gunneridae</taxon>
        <taxon>Pentapetalae</taxon>
        <taxon>rosids</taxon>
        <taxon>fabids</taxon>
        <taxon>Fabales</taxon>
        <taxon>Fabaceae</taxon>
        <taxon>Cercidoideae</taxon>
        <taxon>Cercideae</taxon>
        <taxon>Bauhiniinae</taxon>
        <taxon>Bauhinia</taxon>
    </lineage>
</organism>
<proteinExistence type="predicted"/>
<comment type="caution">
    <text evidence="1">The sequence shown here is derived from an EMBL/GenBank/DDBJ whole genome shotgun (WGS) entry which is preliminary data.</text>
</comment>
<evidence type="ECO:0000313" key="1">
    <source>
        <dbReference type="EMBL" id="KAI4346257.1"/>
    </source>
</evidence>
<dbReference type="Proteomes" id="UP000828941">
    <property type="component" value="Chromosome 5"/>
</dbReference>
<accession>A0ACB9PBS3</accession>
<evidence type="ECO:0000313" key="2">
    <source>
        <dbReference type="Proteomes" id="UP000828941"/>
    </source>
</evidence>